<name>A0A6J4UR90_9BACT</name>
<organism evidence="2">
    <name type="scientific">uncultured Thermomicrobiales bacterium</name>
    <dbReference type="NCBI Taxonomy" id="1645740"/>
    <lineage>
        <taxon>Bacteria</taxon>
        <taxon>Pseudomonadati</taxon>
        <taxon>Thermomicrobiota</taxon>
        <taxon>Thermomicrobia</taxon>
        <taxon>Thermomicrobiales</taxon>
        <taxon>environmental samples</taxon>
    </lineage>
</organism>
<dbReference type="AlphaFoldDB" id="A0A6J4UR90"/>
<protein>
    <submittedName>
        <fullName evidence="2">Uncharacterized protein</fullName>
    </submittedName>
</protein>
<feature type="non-terminal residue" evidence="2">
    <location>
        <position position="1"/>
    </location>
</feature>
<evidence type="ECO:0000256" key="1">
    <source>
        <dbReference type="SAM" id="MobiDB-lite"/>
    </source>
</evidence>
<gene>
    <name evidence="2" type="ORF">AVDCRST_MAG59-2277</name>
</gene>
<evidence type="ECO:0000313" key="2">
    <source>
        <dbReference type="EMBL" id="CAA9557559.1"/>
    </source>
</evidence>
<feature type="region of interest" description="Disordered" evidence="1">
    <location>
        <begin position="1"/>
        <end position="75"/>
    </location>
</feature>
<proteinExistence type="predicted"/>
<reference evidence="2" key="1">
    <citation type="submission" date="2020-02" db="EMBL/GenBank/DDBJ databases">
        <authorList>
            <person name="Meier V. D."/>
        </authorList>
    </citation>
    <scope>NUCLEOTIDE SEQUENCE</scope>
    <source>
        <strain evidence="2">AVDCRST_MAG59</strain>
    </source>
</reference>
<dbReference type="EMBL" id="CADCWF010000144">
    <property type="protein sequence ID" value="CAA9557559.1"/>
    <property type="molecule type" value="Genomic_DNA"/>
</dbReference>
<accession>A0A6J4UR90</accession>
<sequence length="105" mass="11435">GLELRRDPSPPDSSPSPPARRERPLRGFSTHPAFGGERRRVRRTGDRSPAFWRAPNRRSGGTCFAKEPGTPRAPAVRSIARPASGMARAALLGRSPLRRSPEDGV</sequence>
<feature type="non-terminal residue" evidence="2">
    <location>
        <position position="105"/>
    </location>
</feature>